<proteinExistence type="predicted"/>
<name>Q5VPX1_ORYSJ</name>
<accession>Q5VPX1</accession>
<dbReference type="Proteomes" id="UP000000763">
    <property type="component" value="Chromosome 6"/>
</dbReference>
<gene>
    <name evidence="1" type="primary">OSJNBa0059O19.7</name>
</gene>
<evidence type="ECO:0000313" key="2">
    <source>
        <dbReference type="Proteomes" id="UP000000763"/>
    </source>
</evidence>
<reference evidence="2" key="2">
    <citation type="journal article" date="2008" name="Nucleic Acids Res.">
        <title>The rice annotation project database (RAP-DB): 2008 update.</title>
        <authorList>
            <consortium name="The rice annotation project (RAP)"/>
        </authorList>
    </citation>
    <scope>GENOME REANNOTATION</scope>
    <source>
        <strain evidence="2">cv. Nipponbare</strain>
    </source>
</reference>
<dbReference type="EMBL" id="AP003538">
    <property type="protein sequence ID" value="BAD68502.1"/>
    <property type="molecule type" value="Genomic_DNA"/>
</dbReference>
<dbReference type="AlphaFoldDB" id="Q5VPX1"/>
<protein>
    <submittedName>
        <fullName evidence="1">Uncharacterized protein</fullName>
    </submittedName>
</protein>
<reference evidence="2" key="1">
    <citation type="journal article" date="2005" name="Nature">
        <title>The map-based sequence of the rice genome.</title>
        <authorList>
            <consortium name="International rice genome sequencing project (IRGSP)"/>
            <person name="Matsumoto T."/>
            <person name="Wu J."/>
            <person name="Kanamori H."/>
            <person name="Katayose Y."/>
            <person name="Fujisawa M."/>
            <person name="Namiki N."/>
            <person name="Mizuno H."/>
            <person name="Yamamoto K."/>
            <person name="Antonio B.A."/>
            <person name="Baba T."/>
            <person name="Sakata K."/>
            <person name="Nagamura Y."/>
            <person name="Aoki H."/>
            <person name="Arikawa K."/>
            <person name="Arita K."/>
            <person name="Bito T."/>
            <person name="Chiden Y."/>
            <person name="Fujitsuka N."/>
            <person name="Fukunaka R."/>
            <person name="Hamada M."/>
            <person name="Harada C."/>
            <person name="Hayashi A."/>
            <person name="Hijishita S."/>
            <person name="Honda M."/>
            <person name="Hosokawa S."/>
            <person name="Ichikawa Y."/>
            <person name="Idonuma A."/>
            <person name="Iijima M."/>
            <person name="Ikeda M."/>
            <person name="Ikeno M."/>
            <person name="Ito K."/>
            <person name="Ito S."/>
            <person name="Ito T."/>
            <person name="Ito Y."/>
            <person name="Ito Y."/>
            <person name="Iwabuchi A."/>
            <person name="Kamiya K."/>
            <person name="Karasawa W."/>
            <person name="Kurita K."/>
            <person name="Katagiri S."/>
            <person name="Kikuta A."/>
            <person name="Kobayashi H."/>
            <person name="Kobayashi N."/>
            <person name="Machita K."/>
            <person name="Maehara T."/>
            <person name="Masukawa M."/>
            <person name="Mizubayashi T."/>
            <person name="Mukai Y."/>
            <person name="Nagasaki H."/>
            <person name="Nagata Y."/>
            <person name="Naito S."/>
            <person name="Nakashima M."/>
            <person name="Nakama Y."/>
            <person name="Nakamichi Y."/>
            <person name="Nakamura M."/>
            <person name="Meguro A."/>
            <person name="Negishi M."/>
            <person name="Ohta I."/>
            <person name="Ohta T."/>
            <person name="Okamoto M."/>
            <person name="Ono N."/>
            <person name="Saji S."/>
            <person name="Sakaguchi M."/>
            <person name="Sakai K."/>
            <person name="Shibata M."/>
            <person name="Shimokawa T."/>
            <person name="Song J."/>
            <person name="Takazaki Y."/>
            <person name="Terasawa K."/>
            <person name="Tsugane M."/>
            <person name="Tsuji K."/>
            <person name="Ueda S."/>
            <person name="Waki K."/>
            <person name="Yamagata H."/>
            <person name="Yamamoto M."/>
            <person name="Yamamoto S."/>
            <person name="Yamane H."/>
            <person name="Yoshiki S."/>
            <person name="Yoshihara R."/>
            <person name="Yukawa K."/>
            <person name="Zhong H."/>
            <person name="Yano M."/>
            <person name="Yuan Q."/>
            <person name="Ouyang S."/>
            <person name="Liu J."/>
            <person name="Jones K.M."/>
            <person name="Gansberger K."/>
            <person name="Moffat K."/>
            <person name="Hill J."/>
            <person name="Bera J."/>
            <person name="Fadrosh D."/>
            <person name="Jin S."/>
            <person name="Johri S."/>
            <person name="Kim M."/>
            <person name="Overton L."/>
            <person name="Reardon M."/>
            <person name="Tsitrin T."/>
            <person name="Vuong H."/>
            <person name="Weaver B."/>
            <person name="Ciecko A."/>
            <person name="Tallon L."/>
            <person name="Jackson J."/>
            <person name="Pai G."/>
            <person name="Aken S.V."/>
            <person name="Utterback T."/>
            <person name="Reidmuller S."/>
            <person name="Feldblyum T."/>
            <person name="Hsiao J."/>
            <person name="Zismann V."/>
            <person name="Iobst S."/>
            <person name="de Vazeille A.R."/>
            <person name="Buell C.R."/>
            <person name="Ying K."/>
            <person name="Li Y."/>
            <person name="Lu T."/>
            <person name="Huang Y."/>
            <person name="Zhao Q."/>
            <person name="Feng Q."/>
            <person name="Zhang L."/>
            <person name="Zhu J."/>
            <person name="Weng Q."/>
            <person name="Mu J."/>
            <person name="Lu Y."/>
            <person name="Fan D."/>
            <person name="Liu Y."/>
            <person name="Guan J."/>
            <person name="Zhang Y."/>
            <person name="Yu S."/>
            <person name="Liu X."/>
            <person name="Zhang Y."/>
            <person name="Hong G."/>
            <person name="Han B."/>
            <person name="Choisne N."/>
            <person name="Demange N."/>
            <person name="Orjeda G."/>
            <person name="Samain S."/>
            <person name="Cattolico L."/>
            <person name="Pelletier E."/>
            <person name="Couloux A."/>
            <person name="Segurens B."/>
            <person name="Wincker P."/>
            <person name="D'Hont A."/>
            <person name="Scarpelli C."/>
            <person name="Weissenbach J."/>
            <person name="Salanoubat M."/>
            <person name="Quetier F."/>
            <person name="Yu Y."/>
            <person name="Kim H.R."/>
            <person name="Rambo T."/>
            <person name="Currie J."/>
            <person name="Collura K."/>
            <person name="Luo M."/>
            <person name="Yang T."/>
            <person name="Ammiraju J.S.S."/>
            <person name="Engler F."/>
            <person name="Soderlund C."/>
            <person name="Wing R.A."/>
            <person name="Palmer L.E."/>
            <person name="de la Bastide M."/>
            <person name="Spiegel L."/>
            <person name="Nascimento L."/>
            <person name="Zutavern T."/>
            <person name="O'Shaughnessy A."/>
            <person name="Dike S."/>
            <person name="Dedhia N."/>
            <person name="Preston R."/>
            <person name="Balija V."/>
            <person name="McCombie W.R."/>
            <person name="Chow T."/>
            <person name="Chen H."/>
            <person name="Chung M."/>
            <person name="Chen C."/>
            <person name="Shaw J."/>
            <person name="Wu H."/>
            <person name="Hsiao K."/>
            <person name="Chao Y."/>
            <person name="Chu M."/>
            <person name="Cheng C."/>
            <person name="Hour A."/>
            <person name="Lee P."/>
            <person name="Lin S."/>
            <person name="Lin Y."/>
            <person name="Liou J."/>
            <person name="Liu S."/>
            <person name="Hsing Y."/>
            <person name="Raghuvanshi S."/>
            <person name="Mohanty A."/>
            <person name="Bharti A.K."/>
            <person name="Gaur A."/>
            <person name="Gupta V."/>
            <person name="Kumar D."/>
            <person name="Ravi V."/>
            <person name="Vij S."/>
            <person name="Kapur A."/>
            <person name="Khurana P."/>
            <person name="Khurana P."/>
            <person name="Khurana J.P."/>
            <person name="Tyagi A.K."/>
            <person name="Gaikwad K."/>
            <person name="Singh A."/>
            <person name="Dalal V."/>
            <person name="Srivastava S."/>
            <person name="Dixit A."/>
            <person name="Pal A.K."/>
            <person name="Ghazi I.A."/>
            <person name="Yadav M."/>
            <person name="Pandit A."/>
            <person name="Bhargava A."/>
            <person name="Sureshbabu K."/>
            <person name="Batra K."/>
            <person name="Sharma T.R."/>
            <person name="Mohapatra T."/>
            <person name="Singh N.K."/>
            <person name="Messing J."/>
            <person name="Nelson A.B."/>
            <person name="Fuks G."/>
            <person name="Kavchok S."/>
            <person name="Keizer G."/>
            <person name="Linton E."/>
            <person name="Llaca V."/>
            <person name="Song R."/>
            <person name="Tanyolac B."/>
            <person name="Young S."/>
            <person name="Ho-Il K."/>
            <person name="Hahn J.H."/>
            <person name="Sangsakoo G."/>
            <person name="Vanavichit A."/>
            <person name="de Mattos Luiz.A.T."/>
            <person name="Zimmer P.D."/>
            <person name="Malone G."/>
            <person name="Dellagostin O."/>
            <person name="de Oliveira A.C."/>
            <person name="Bevan M."/>
            <person name="Bancroft I."/>
            <person name="Minx P."/>
            <person name="Cordum H."/>
            <person name="Wilson R."/>
            <person name="Cheng Z."/>
            <person name="Jin W."/>
            <person name="Jiang J."/>
            <person name="Leong S.A."/>
            <person name="Iwama H."/>
            <person name="Gojobori T."/>
            <person name="Itoh T."/>
            <person name="Niimura Y."/>
            <person name="Fujii Y."/>
            <person name="Habara T."/>
            <person name="Sakai H."/>
            <person name="Sato Y."/>
            <person name="Wilson G."/>
            <person name="Kumar K."/>
            <person name="McCouch S."/>
            <person name="Juretic N."/>
            <person name="Hoen D."/>
            <person name="Wright S."/>
            <person name="Bruskiewich R."/>
            <person name="Bureau T."/>
            <person name="Miyao A."/>
            <person name="Hirochika H."/>
            <person name="Nishikawa T."/>
            <person name="Kadowaki K."/>
            <person name="Sugiura M."/>
            <person name="Burr B."/>
            <person name="Sasaki T."/>
        </authorList>
    </citation>
    <scope>NUCLEOTIDE SEQUENCE [LARGE SCALE GENOMIC DNA]</scope>
    <source>
        <strain evidence="2">cv. Nipponbare</strain>
    </source>
</reference>
<organism evidence="1 2">
    <name type="scientific">Oryza sativa subsp. japonica</name>
    <name type="common">Rice</name>
    <dbReference type="NCBI Taxonomy" id="39947"/>
    <lineage>
        <taxon>Eukaryota</taxon>
        <taxon>Viridiplantae</taxon>
        <taxon>Streptophyta</taxon>
        <taxon>Embryophyta</taxon>
        <taxon>Tracheophyta</taxon>
        <taxon>Spermatophyta</taxon>
        <taxon>Magnoliopsida</taxon>
        <taxon>Liliopsida</taxon>
        <taxon>Poales</taxon>
        <taxon>Poaceae</taxon>
        <taxon>BOP clade</taxon>
        <taxon>Oryzoideae</taxon>
        <taxon>Oryzeae</taxon>
        <taxon>Oryzinae</taxon>
        <taxon>Oryza</taxon>
        <taxon>Oryza sativa</taxon>
    </lineage>
</organism>
<sequence>MNLAYCIEFLSVDPGPPPMHHQQCHHRRVSPHHAAPLLVGQLSPCVPECRCRDSLSAAAPPPSSLRAPPHIAVLPVQQLILRRWPRRRCPRGRVHYRHPAQAAAWRRGGRAGVTV</sequence>
<evidence type="ECO:0000313" key="1">
    <source>
        <dbReference type="EMBL" id="BAD68502.1"/>
    </source>
</evidence>